<reference evidence="3" key="3">
    <citation type="submission" date="2015-04" db="UniProtKB">
        <authorList>
            <consortium name="EnsemblPlants"/>
        </authorList>
    </citation>
    <scope>IDENTIFICATION</scope>
    <source>
        <strain evidence="3">cv. Jemalong A17</strain>
    </source>
</reference>
<feature type="signal peptide" evidence="1">
    <location>
        <begin position="1"/>
        <end position="16"/>
    </location>
</feature>
<evidence type="ECO:0000313" key="3">
    <source>
        <dbReference type="EnsemblPlants" id="KEH40863"/>
    </source>
</evidence>
<keyword evidence="2" id="KW-0378">Hydrolase</keyword>
<evidence type="ECO:0000313" key="4">
    <source>
        <dbReference type="Proteomes" id="UP000002051"/>
    </source>
</evidence>
<reference evidence="2 4" key="1">
    <citation type="journal article" date="2011" name="Nature">
        <title>The Medicago genome provides insight into the evolution of rhizobial symbioses.</title>
        <authorList>
            <person name="Young N.D."/>
            <person name="Debelle F."/>
            <person name="Oldroyd G.E."/>
            <person name="Geurts R."/>
            <person name="Cannon S.B."/>
            <person name="Udvardi M.K."/>
            <person name="Benedito V.A."/>
            <person name="Mayer K.F."/>
            <person name="Gouzy J."/>
            <person name="Schoof H."/>
            <person name="Van de Peer Y."/>
            <person name="Proost S."/>
            <person name="Cook D.R."/>
            <person name="Meyers B.C."/>
            <person name="Spannagl M."/>
            <person name="Cheung F."/>
            <person name="De Mita S."/>
            <person name="Krishnakumar V."/>
            <person name="Gundlach H."/>
            <person name="Zhou S."/>
            <person name="Mudge J."/>
            <person name="Bharti A.K."/>
            <person name="Murray J.D."/>
            <person name="Naoumkina M.A."/>
            <person name="Rosen B."/>
            <person name="Silverstein K.A."/>
            <person name="Tang H."/>
            <person name="Rombauts S."/>
            <person name="Zhao P.X."/>
            <person name="Zhou P."/>
            <person name="Barbe V."/>
            <person name="Bardou P."/>
            <person name="Bechner M."/>
            <person name="Bellec A."/>
            <person name="Berger A."/>
            <person name="Berges H."/>
            <person name="Bidwell S."/>
            <person name="Bisseling T."/>
            <person name="Choisne N."/>
            <person name="Couloux A."/>
            <person name="Denny R."/>
            <person name="Deshpande S."/>
            <person name="Dai X."/>
            <person name="Doyle J.J."/>
            <person name="Dudez A.M."/>
            <person name="Farmer A.D."/>
            <person name="Fouteau S."/>
            <person name="Franken C."/>
            <person name="Gibelin C."/>
            <person name="Gish J."/>
            <person name="Goldstein S."/>
            <person name="Gonzalez A.J."/>
            <person name="Green P.J."/>
            <person name="Hallab A."/>
            <person name="Hartog M."/>
            <person name="Hua A."/>
            <person name="Humphray S.J."/>
            <person name="Jeong D.H."/>
            <person name="Jing Y."/>
            <person name="Jocker A."/>
            <person name="Kenton S.M."/>
            <person name="Kim D.J."/>
            <person name="Klee K."/>
            <person name="Lai H."/>
            <person name="Lang C."/>
            <person name="Lin S."/>
            <person name="Macmil S.L."/>
            <person name="Magdelenat G."/>
            <person name="Matthews L."/>
            <person name="McCorrison J."/>
            <person name="Monaghan E.L."/>
            <person name="Mun J.H."/>
            <person name="Najar F.Z."/>
            <person name="Nicholson C."/>
            <person name="Noirot C."/>
            <person name="O'Bleness M."/>
            <person name="Paule C.R."/>
            <person name="Poulain J."/>
            <person name="Prion F."/>
            <person name="Qin B."/>
            <person name="Qu C."/>
            <person name="Retzel E.F."/>
            <person name="Riddle C."/>
            <person name="Sallet E."/>
            <person name="Samain S."/>
            <person name="Samson N."/>
            <person name="Sanders I."/>
            <person name="Saurat O."/>
            <person name="Scarpelli C."/>
            <person name="Schiex T."/>
            <person name="Segurens B."/>
            <person name="Severin A.J."/>
            <person name="Sherrier D.J."/>
            <person name="Shi R."/>
            <person name="Sims S."/>
            <person name="Singer S.R."/>
            <person name="Sinharoy S."/>
            <person name="Sterck L."/>
            <person name="Viollet A."/>
            <person name="Wang B.B."/>
            <person name="Wang K."/>
            <person name="Wang M."/>
            <person name="Wang X."/>
            <person name="Warfsmann J."/>
            <person name="Weissenbach J."/>
            <person name="White D.D."/>
            <person name="White J.D."/>
            <person name="Wiley G.B."/>
            <person name="Wincker P."/>
            <person name="Xing Y."/>
            <person name="Yang L."/>
            <person name="Yao Z."/>
            <person name="Ying F."/>
            <person name="Zhai J."/>
            <person name="Zhou L."/>
            <person name="Zuber A."/>
            <person name="Denarie J."/>
            <person name="Dixon R.A."/>
            <person name="May G.D."/>
            <person name="Schwartz D.C."/>
            <person name="Rogers J."/>
            <person name="Quetier F."/>
            <person name="Town C.D."/>
            <person name="Roe B.A."/>
        </authorList>
    </citation>
    <scope>NUCLEOTIDE SEQUENCE [LARGE SCALE GENOMIC DNA]</scope>
    <source>
        <strain evidence="2">A17</strain>
        <strain evidence="3 4">cv. Jemalong A17</strain>
    </source>
</reference>
<dbReference type="GO" id="GO:0004519">
    <property type="term" value="F:endonuclease activity"/>
    <property type="evidence" value="ECO:0007669"/>
    <property type="project" value="UniProtKB-KW"/>
</dbReference>
<proteinExistence type="predicted"/>
<gene>
    <name evidence="2" type="ordered locus">MTR_1g036570</name>
</gene>
<dbReference type="Gene3D" id="3.60.10.10">
    <property type="entry name" value="Endonuclease/exonuclease/phosphatase"/>
    <property type="match status" value="1"/>
</dbReference>
<dbReference type="AlphaFoldDB" id="A0A072VHJ9"/>
<feature type="chain" id="PRO_5014500783" evidence="1">
    <location>
        <begin position="17"/>
        <end position="184"/>
    </location>
</feature>
<dbReference type="EMBL" id="CM001217">
    <property type="protein sequence ID" value="KEH40863.1"/>
    <property type="molecule type" value="Genomic_DNA"/>
</dbReference>
<accession>A0A072VHJ9</accession>
<dbReference type="InterPro" id="IPR036691">
    <property type="entry name" value="Endo/exonu/phosph_ase_sf"/>
</dbReference>
<keyword evidence="1" id="KW-0732">Signal</keyword>
<reference evidence="2 4" key="2">
    <citation type="journal article" date="2014" name="BMC Genomics">
        <title>An improved genome release (version Mt4.0) for the model legume Medicago truncatula.</title>
        <authorList>
            <person name="Tang H."/>
            <person name="Krishnakumar V."/>
            <person name="Bidwell S."/>
            <person name="Rosen B."/>
            <person name="Chan A."/>
            <person name="Zhou S."/>
            <person name="Gentzbittel L."/>
            <person name="Childs K.L."/>
            <person name="Yandell M."/>
            <person name="Gundlach H."/>
            <person name="Mayer K.F."/>
            <person name="Schwartz D.C."/>
            <person name="Town C.D."/>
        </authorList>
    </citation>
    <scope>GENOME REANNOTATION</scope>
    <source>
        <strain evidence="2">A17</strain>
        <strain evidence="3 4">cv. Jemalong A17</strain>
    </source>
</reference>
<dbReference type="HOGENOM" id="CLU_1470268_0_0_1"/>
<evidence type="ECO:0000313" key="2">
    <source>
        <dbReference type="EMBL" id="KEH40863.1"/>
    </source>
</evidence>
<evidence type="ECO:0000256" key="1">
    <source>
        <dbReference type="SAM" id="SignalP"/>
    </source>
</evidence>
<dbReference type="SUPFAM" id="SSF56219">
    <property type="entry name" value="DNase I-like"/>
    <property type="match status" value="1"/>
</dbReference>
<keyword evidence="2" id="KW-0255">Endonuclease</keyword>
<protein>
    <submittedName>
        <fullName evidence="2">Endonuclease/exonuclease/phosphatase family protein</fullName>
    </submittedName>
</protein>
<name>A0A072VHJ9_MEDTR</name>
<dbReference type="EnsemblPlants" id="KEH40863">
    <property type="protein sequence ID" value="KEH40863"/>
    <property type="gene ID" value="MTR_1g036570"/>
</dbReference>
<keyword evidence="2" id="KW-0540">Nuclease</keyword>
<organism evidence="2 4">
    <name type="scientific">Medicago truncatula</name>
    <name type="common">Barrel medic</name>
    <name type="synonym">Medicago tribuloides</name>
    <dbReference type="NCBI Taxonomy" id="3880"/>
    <lineage>
        <taxon>Eukaryota</taxon>
        <taxon>Viridiplantae</taxon>
        <taxon>Streptophyta</taxon>
        <taxon>Embryophyta</taxon>
        <taxon>Tracheophyta</taxon>
        <taxon>Spermatophyta</taxon>
        <taxon>Magnoliopsida</taxon>
        <taxon>eudicotyledons</taxon>
        <taxon>Gunneridae</taxon>
        <taxon>Pentapetalae</taxon>
        <taxon>rosids</taxon>
        <taxon>fabids</taxon>
        <taxon>Fabales</taxon>
        <taxon>Fabaceae</taxon>
        <taxon>Papilionoideae</taxon>
        <taxon>50 kb inversion clade</taxon>
        <taxon>NPAAA clade</taxon>
        <taxon>Hologalegina</taxon>
        <taxon>IRL clade</taxon>
        <taxon>Trifolieae</taxon>
        <taxon>Medicago</taxon>
    </lineage>
</organism>
<dbReference type="Proteomes" id="UP000002051">
    <property type="component" value="Unassembled WGS sequence"/>
</dbReference>
<keyword evidence="4" id="KW-1185">Reference proteome</keyword>
<sequence>MAEALIATLAFLSAIATTIMIRSQDMGFNHVADQGPVSRVHRHTFISNINHSSKKSAGSQASAGILTLWDTSKVEVWDNWSLDSSLIIYGRFVKSGCEFFTANAYVPCDPVGRQTLWLYLGDIINNNKEDNWCICGDFNAIRSLLECRSRALGQTHEDFTPFNQFIDSNTLFDLLLRGRIFTWF</sequence>